<accession>A0A498R9T1</accession>
<dbReference type="InterPro" id="IPR009003">
    <property type="entry name" value="Peptidase_S1_PA"/>
</dbReference>
<evidence type="ECO:0000313" key="2">
    <source>
        <dbReference type="Proteomes" id="UP000277811"/>
    </source>
</evidence>
<dbReference type="OrthoDB" id="104542at2"/>
<sequence length="332" mass="36519">MHIRSTTDLFRNMEEQEDIIGVGYGNKWTRGEDTGQKAIVVLVEKKRKTGDLRNPVPKRIDGMVTDVLEVGNIRLFNEEHTKRLRPAQPGISIGHYKVSAGTFGAVVRDQATGEKLILSNNHVLANLTNGLDERSKVGDPILQPGMYDGGNKEDCTLGHLKRFIPVAREMIAPHCRIARSFEQVLNRCIRLFKPHYRVQVLRKNPQINMVDCAVASPIDAADILEDILEIGPVCGIKEPYVGMPIKKSGRSSGITSGNVLATDVTLKVNVRHNEYGIFTDQILAGAMSAPGDSGSLILSEDNFAVGLLFAGSEQATMFNRIDNVLTALNIMF</sequence>
<dbReference type="RefSeq" id="WP_122629198.1">
    <property type="nucleotide sequence ID" value="NZ_UPPP01000086.1"/>
</dbReference>
<dbReference type="Proteomes" id="UP000277811">
    <property type="component" value="Unassembled WGS sequence"/>
</dbReference>
<name>A0A498R9T1_9FIRM</name>
<dbReference type="EMBL" id="UPPP01000086">
    <property type="protein sequence ID" value="VBB08294.1"/>
    <property type="molecule type" value="Genomic_DNA"/>
</dbReference>
<reference evidence="1 2" key="1">
    <citation type="submission" date="2018-06" db="EMBL/GenBank/DDBJ databases">
        <authorList>
            <person name="Strepis N."/>
        </authorList>
    </citation>
    <scope>NUCLEOTIDE SEQUENCE [LARGE SCALE GENOMIC DNA]</scope>
    <source>
        <strain evidence="1">LUCI</strain>
    </source>
</reference>
<protein>
    <submittedName>
        <fullName evidence="1">Peptidase s1 pa clan</fullName>
    </submittedName>
</protein>
<dbReference type="SUPFAM" id="SSF50494">
    <property type="entry name" value="Trypsin-like serine proteases"/>
    <property type="match status" value="1"/>
</dbReference>
<gene>
    <name evidence="1" type="ORF">LUCI_3565</name>
</gene>
<dbReference type="Gene3D" id="2.40.10.10">
    <property type="entry name" value="Trypsin-like serine proteases"/>
    <property type="match status" value="1"/>
</dbReference>
<dbReference type="AlphaFoldDB" id="A0A498R9T1"/>
<proteinExistence type="predicted"/>
<organism evidence="1 2">
    <name type="scientific">Lucifera butyrica</name>
    <dbReference type="NCBI Taxonomy" id="1351585"/>
    <lineage>
        <taxon>Bacteria</taxon>
        <taxon>Bacillati</taxon>
        <taxon>Bacillota</taxon>
        <taxon>Negativicutes</taxon>
        <taxon>Veillonellales</taxon>
        <taxon>Veillonellaceae</taxon>
        <taxon>Lucifera</taxon>
    </lineage>
</organism>
<evidence type="ECO:0000313" key="1">
    <source>
        <dbReference type="EMBL" id="VBB08294.1"/>
    </source>
</evidence>
<dbReference type="InterPro" id="IPR043504">
    <property type="entry name" value="Peptidase_S1_PA_chymotrypsin"/>
</dbReference>
<keyword evidence="2" id="KW-1185">Reference proteome</keyword>